<evidence type="ECO:0000256" key="6">
    <source>
        <dbReference type="SAM" id="Coils"/>
    </source>
</evidence>
<dbReference type="Proteomes" id="UP000035682">
    <property type="component" value="Unplaced"/>
</dbReference>
<feature type="domain" description="Pepsin inhibitor-3-like repeated" evidence="8">
    <location>
        <begin position="93"/>
        <end position="150"/>
    </location>
</feature>
<dbReference type="GeneID" id="36381624"/>
<evidence type="ECO:0000313" key="9">
    <source>
        <dbReference type="EMBL" id="CEF69254.1"/>
    </source>
</evidence>
<dbReference type="PROSITE" id="PS51257">
    <property type="entry name" value="PROKAR_LIPOPROTEIN"/>
    <property type="match status" value="1"/>
</dbReference>
<dbReference type="AlphaFoldDB" id="A0A090MZN7"/>
<feature type="chain" id="PRO_5015031442" evidence="7">
    <location>
        <begin position="17"/>
        <end position="164"/>
    </location>
</feature>
<dbReference type="Gene3D" id="3.30.1120.50">
    <property type="entry name" value="Pepsin inhibitor-3"/>
    <property type="match status" value="2"/>
</dbReference>
<dbReference type="SUPFAM" id="SSF55149">
    <property type="entry name" value="Pepsin inhibitor-3"/>
    <property type="match status" value="1"/>
</dbReference>
<dbReference type="PANTHER" id="PTHR37969:SF4">
    <property type="entry name" value="PEPSIN INHIBITOR-3-LIKE REPEATED DOMAIN-CONTAINING PROTEIN"/>
    <property type="match status" value="1"/>
</dbReference>
<dbReference type="WormBase" id="SRAE_2000390400">
    <property type="protein sequence ID" value="SRP06194"/>
    <property type="gene ID" value="WBGene00264131"/>
</dbReference>
<dbReference type="OMA" id="YIFGACT"/>
<keyword evidence="6" id="KW-0175">Coiled coil</keyword>
<evidence type="ECO:0000256" key="4">
    <source>
        <dbReference type="ARBA" id="ARBA00022729"/>
    </source>
</evidence>
<evidence type="ECO:0000256" key="1">
    <source>
        <dbReference type="ARBA" id="ARBA00004613"/>
    </source>
</evidence>
<dbReference type="RefSeq" id="XP_024508454.1">
    <property type="nucleotide sequence ID" value="XM_024642711.1"/>
</dbReference>
<dbReference type="GO" id="GO:0005576">
    <property type="term" value="C:extracellular region"/>
    <property type="evidence" value="ECO:0007669"/>
    <property type="project" value="UniProtKB-SubCell"/>
</dbReference>
<gene>
    <name evidence="9 11 12" type="ORF">SRAE_2000390400</name>
</gene>
<dbReference type="EMBL" id="LN609529">
    <property type="protein sequence ID" value="CEF69254.1"/>
    <property type="molecule type" value="Genomic_DNA"/>
</dbReference>
<protein>
    <submittedName>
        <fullName evidence="9 11">Proteinase inhibitor I33, aspin domain-containing protein</fullName>
    </submittedName>
</protein>
<evidence type="ECO:0000313" key="10">
    <source>
        <dbReference type="Proteomes" id="UP000035682"/>
    </source>
</evidence>
<evidence type="ECO:0000256" key="5">
    <source>
        <dbReference type="ARBA" id="ARBA00023157"/>
    </source>
</evidence>
<evidence type="ECO:0000256" key="2">
    <source>
        <dbReference type="ARBA" id="ARBA00008019"/>
    </source>
</evidence>
<comment type="similarity">
    <text evidence="2">Belongs to the protease inhibitor I33 family.</text>
</comment>
<evidence type="ECO:0000313" key="11">
    <source>
        <dbReference type="WBParaSite" id="SRAE_2000390400.1"/>
    </source>
</evidence>
<feature type="domain" description="Pepsin inhibitor-3-like repeated" evidence="8">
    <location>
        <begin position="24"/>
        <end position="75"/>
    </location>
</feature>
<sequence>MIKVLLFLSFISIVLTQIFVPSNTPGSTGCVVTAKKLFSNGNFIRELADNELKEITRYQKDLVEYKKKIDSAFENADNLEKEGSKPPPVPVKPTLPSFCLGKDTVSYVLAGCKVQNYKVYINSQYVRDLEKDEKRKLDQFIDAMTSNKTNEKKPQINLDFCHEF</sequence>
<evidence type="ECO:0000256" key="3">
    <source>
        <dbReference type="ARBA" id="ARBA00022525"/>
    </source>
</evidence>
<dbReference type="InterPro" id="IPR051901">
    <property type="entry name" value="Protease_Inhibitor_I33"/>
</dbReference>
<keyword evidence="4 7" id="KW-0732">Signal</keyword>
<reference evidence="11" key="2">
    <citation type="submission" date="2020-12" db="UniProtKB">
        <authorList>
            <consortium name="WormBaseParasite"/>
        </authorList>
    </citation>
    <scope>IDENTIFICATION</scope>
</reference>
<organism evidence="9">
    <name type="scientific">Strongyloides ratti</name>
    <name type="common">Parasitic roundworm</name>
    <dbReference type="NCBI Taxonomy" id="34506"/>
    <lineage>
        <taxon>Eukaryota</taxon>
        <taxon>Metazoa</taxon>
        <taxon>Ecdysozoa</taxon>
        <taxon>Nematoda</taxon>
        <taxon>Chromadorea</taxon>
        <taxon>Rhabditida</taxon>
        <taxon>Tylenchina</taxon>
        <taxon>Panagrolaimomorpha</taxon>
        <taxon>Strongyloidoidea</taxon>
        <taxon>Strongyloididae</taxon>
        <taxon>Strongyloides</taxon>
    </lineage>
</organism>
<comment type="subcellular location">
    <subcellularLocation>
        <location evidence="1">Secreted</location>
    </subcellularLocation>
</comment>
<keyword evidence="5" id="KW-1015">Disulfide bond</keyword>
<dbReference type="InterPro" id="IPR038412">
    <property type="entry name" value="Pepsin-I3_sf"/>
</dbReference>
<accession>A0A090MZN7</accession>
<feature type="coiled-coil region" evidence="6">
    <location>
        <begin position="48"/>
        <end position="82"/>
    </location>
</feature>
<dbReference type="WBParaSite" id="SRAE_2000390400.1">
    <property type="protein sequence ID" value="SRAE_2000390400.1"/>
    <property type="gene ID" value="WBGene00264131"/>
</dbReference>
<keyword evidence="10" id="KW-1185">Reference proteome</keyword>
<reference evidence="9 10" key="1">
    <citation type="submission" date="2014-09" db="EMBL/GenBank/DDBJ databases">
        <authorList>
            <person name="Martin A.A."/>
        </authorList>
    </citation>
    <scope>NUCLEOTIDE SEQUENCE</scope>
    <source>
        <strain evidence="10">ED321</strain>
        <strain evidence="9">ED321 Heterogonic</strain>
    </source>
</reference>
<evidence type="ECO:0000313" key="12">
    <source>
        <dbReference type="WormBase" id="SRAE_2000390400"/>
    </source>
</evidence>
<dbReference type="PANTHER" id="PTHR37969">
    <property type="entry name" value="PROTEIN CBG07421-RELATED"/>
    <property type="match status" value="1"/>
</dbReference>
<feature type="signal peptide" evidence="7">
    <location>
        <begin position="1"/>
        <end position="16"/>
    </location>
</feature>
<keyword evidence="3" id="KW-0964">Secreted</keyword>
<proteinExistence type="inferred from homology"/>
<dbReference type="CTD" id="36381624"/>
<evidence type="ECO:0000259" key="8">
    <source>
        <dbReference type="Pfam" id="PF06394"/>
    </source>
</evidence>
<name>A0A090MZN7_STRRB</name>
<dbReference type="OrthoDB" id="5807244at2759"/>
<evidence type="ECO:0000256" key="7">
    <source>
        <dbReference type="SAM" id="SignalP"/>
    </source>
</evidence>
<dbReference type="InterPro" id="IPR010480">
    <property type="entry name" value="Pepsin-I3"/>
</dbReference>
<dbReference type="Pfam" id="PF06394">
    <property type="entry name" value="Pepsin-I3"/>
    <property type="match status" value="2"/>
</dbReference>